<evidence type="ECO:0000256" key="3">
    <source>
        <dbReference type="ARBA" id="ARBA00022692"/>
    </source>
</evidence>
<accession>A0A7X9RVS6</accession>
<feature type="domain" description="HD/PDEase" evidence="10">
    <location>
        <begin position="26"/>
        <end position="140"/>
    </location>
</feature>
<dbReference type="EMBL" id="JABANE010000045">
    <property type="protein sequence ID" value="NME69633.1"/>
    <property type="molecule type" value="Genomic_DNA"/>
</dbReference>
<evidence type="ECO:0000256" key="4">
    <source>
        <dbReference type="ARBA" id="ARBA00022741"/>
    </source>
</evidence>
<dbReference type="InterPro" id="IPR006674">
    <property type="entry name" value="HD_domain"/>
</dbReference>
<keyword evidence="6" id="KW-0051">Antiviral defense</keyword>
<keyword evidence="5 9" id="KW-1133">Transmembrane helix</keyword>
<comment type="subcellular location">
    <subcellularLocation>
        <location evidence="1">Cell membrane</location>
    </subcellularLocation>
</comment>
<dbReference type="GO" id="GO:0005886">
    <property type="term" value="C:plasma membrane"/>
    <property type="evidence" value="ECO:0007669"/>
    <property type="project" value="UniProtKB-SubCell"/>
</dbReference>
<reference evidence="11 12" key="1">
    <citation type="submission" date="2020-04" db="EMBL/GenBank/DDBJ databases">
        <title>Flammeovirga sp. SR4, a novel species isolated from seawater.</title>
        <authorList>
            <person name="Wang X."/>
        </authorList>
    </citation>
    <scope>NUCLEOTIDE SEQUENCE [LARGE SCALE GENOMIC DNA]</scope>
    <source>
        <strain evidence="11 12">ATCC 23126</strain>
    </source>
</reference>
<dbReference type="Pfam" id="PF18967">
    <property type="entry name" value="PycTM"/>
    <property type="match status" value="1"/>
</dbReference>
<evidence type="ECO:0000256" key="2">
    <source>
        <dbReference type="ARBA" id="ARBA00022475"/>
    </source>
</evidence>
<keyword evidence="7 9" id="KW-0472">Membrane</keyword>
<evidence type="ECO:0000256" key="7">
    <source>
        <dbReference type="ARBA" id="ARBA00023136"/>
    </source>
</evidence>
<dbReference type="CDD" id="cd00077">
    <property type="entry name" value="HDc"/>
    <property type="match status" value="1"/>
</dbReference>
<evidence type="ECO:0000313" key="11">
    <source>
        <dbReference type="EMBL" id="NME69633.1"/>
    </source>
</evidence>
<evidence type="ECO:0000256" key="8">
    <source>
        <dbReference type="SAM" id="MobiDB-lite"/>
    </source>
</evidence>
<comment type="caution">
    <text evidence="11">The sequence shown here is derived from an EMBL/GenBank/DDBJ whole genome shotgun (WGS) entry which is preliminary data.</text>
</comment>
<dbReference type="GO" id="GO:0051607">
    <property type="term" value="P:defense response to virus"/>
    <property type="evidence" value="ECO:0007669"/>
    <property type="project" value="UniProtKB-KW"/>
</dbReference>
<sequence length="407" mass="47025">MEKTDINFDNLITSACEFAKENIKDLPYHNVKHTERVVQAVREIGENEGLDERNIQLLEIAAWFHDTGYTQASCSNHEENSSKISKQFLDGKLTDEDIQTIQECIMATQLPQTPRNLMEQIICDADLAHLGTEDFNTFSEALRKEKSEIVESGNISKSQWLMMNARFMTDHRYFTNYARTHYGPRKREYLQSILKEAETIIEEVEPKQQKEKKKKKKKEKKDPPGEVEILNGVPKLVKPRRDIEEMYSTLAKNQLGLSSIADRKASTLLSINSIITSFAIGYLFRKIEELPELLWPSLILAITGLVSAILAVLATRPNVKKHIKKDKKDLNLLFFGDFVDLELKEYQQLLRETTQYPEEVYDKLSKDAYYLGKVLDLKYKKVRNAFNFFMIGITISVISFIITFSVY</sequence>
<dbReference type="SUPFAM" id="SSF109604">
    <property type="entry name" value="HD-domain/PDEase-like"/>
    <property type="match status" value="1"/>
</dbReference>
<dbReference type="AlphaFoldDB" id="A0A7X9RVS6"/>
<dbReference type="RefSeq" id="WP_169657899.1">
    <property type="nucleotide sequence ID" value="NZ_JABANE010000045.1"/>
</dbReference>
<proteinExistence type="predicted"/>
<evidence type="ECO:0000256" key="1">
    <source>
        <dbReference type="ARBA" id="ARBA00004236"/>
    </source>
</evidence>
<evidence type="ECO:0000256" key="9">
    <source>
        <dbReference type="SAM" id="Phobius"/>
    </source>
</evidence>
<feature type="compositionally biased region" description="Basic residues" evidence="8">
    <location>
        <begin position="210"/>
        <end position="219"/>
    </location>
</feature>
<feature type="region of interest" description="Disordered" evidence="8">
    <location>
        <begin position="205"/>
        <end position="226"/>
    </location>
</feature>
<keyword evidence="4" id="KW-0547">Nucleotide-binding</keyword>
<feature type="transmembrane region" description="Helical" evidence="9">
    <location>
        <begin position="293"/>
        <end position="315"/>
    </location>
</feature>
<dbReference type="Pfam" id="PF01966">
    <property type="entry name" value="HD"/>
    <property type="match status" value="1"/>
</dbReference>
<gene>
    <name evidence="11" type="ORF">HHU12_16765</name>
</gene>
<evidence type="ECO:0000259" key="10">
    <source>
        <dbReference type="SMART" id="SM00471"/>
    </source>
</evidence>
<evidence type="ECO:0000256" key="5">
    <source>
        <dbReference type="ARBA" id="ARBA00022989"/>
    </source>
</evidence>
<feature type="transmembrane region" description="Helical" evidence="9">
    <location>
        <begin position="385"/>
        <end position="406"/>
    </location>
</feature>
<dbReference type="InterPro" id="IPR003607">
    <property type="entry name" value="HD/PDEase_dom"/>
</dbReference>
<organism evidence="11 12">
    <name type="scientific">Flammeovirga aprica JL-4</name>
    <dbReference type="NCBI Taxonomy" id="694437"/>
    <lineage>
        <taxon>Bacteria</taxon>
        <taxon>Pseudomonadati</taxon>
        <taxon>Bacteroidota</taxon>
        <taxon>Cytophagia</taxon>
        <taxon>Cytophagales</taxon>
        <taxon>Flammeovirgaceae</taxon>
        <taxon>Flammeovirga</taxon>
    </lineage>
</organism>
<dbReference type="SMART" id="SM00471">
    <property type="entry name" value="HDc"/>
    <property type="match status" value="1"/>
</dbReference>
<keyword evidence="2" id="KW-1003">Cell membrane</keyword>
<dbReference type="Gene3D" id="1.10.3210.10">
    <property type="entry name" value="Hypothetical protein af1432"/>
    <property type="match status" value="1"/>
</dbReference>
<keyword evidence="3 9" id="KW-0812">Transmembrane</keyword>
<evidence type="ECO:0000256" key="6">
    <source>
        <dbReference type="ARBA" id="ARBA00023118"/>
    </source>
</evidence>
<dbReference type="GO" id="GO:0000166">
    <property type="term" value="F:nucleotide binding"/>
    <property type="evidence" value="ECO:0007669"/>
    <property type="project" value="UniProtKB-KW"/>
</dbReference>
<dbReference type="Proteomes" id="UP000576082">
    <property type="component" value="Unassembled WGS sequence"/>
</dbReference>
<protein>
    <submittedName>
        <fullName evidence="11">HD domain-containing protein</fullName>
    </submittedName>
</protein>
<evidence type="ECO:0000313" key="12">
    <source>
        <dbReference type="Proteomes" id="UP000576082"/>
    </source>
</evidence>
<dbReference type="InterPro" id="IPR043760">
    <property type="entry name" value="PycTM_dom"/>
</dbReference>
<name>A0A7X9RVS6_9BACT</name>
<keyword evidence="12" id="KW-1185">Reference proteome</keyword>